<dbReference type="FunFam" id="1.20.58.390:FF:000049">
    <property type="entry name" value="AcetylCholine Receptor"/>
    <property type="match status" value="1"/>
</dbReference>
<feature type="transmembrane region" description="Helical" evidence="5">
    <location>
        <begin position="590"/>
        <end position="614"/>
    </location>
</feature>
<accession>A0AAD4RAS2</accession>
<dbReference type="EMBL" id="JAKKPZ010000005">
    <property type="protein sequence ID" value="KAI1721016.1"/>
    <property type="molecule type" value="Genomic_DNA"/>
</dbReference>
<dbReference type="InterPro" id="IPR036734">
    <property type="entry name" value="Neur_chan_lig-bd_sf"/>
</dbReference>
<proteinExistence type="inferred from homology"/>
<dbReference type="PROSITE" id="PS00236">
    <property type="entry name" value="NEUROTR_ION_CHANNEL"/>
    <property type="match status" value="1"/>
</dbReference>
<dbReference type="SUPFAM" id="SSF90112">
    <property type="entry name" value="Neurotransmitter-gated ion-channel transmembrane pore"/>
    <property type="match status" value="1"/>
</dbReference>
<dbReference type="InterPro" id="IPR006029">
    <property type="entry name" value="Neurotrans-gated_channel_TM"/>
</dbReference>
<feature type="region of interest" description="Disordered" evidence="6">
    <location>
        <begin position="464"/>
        <end position="496"/>
    </location>
</feature>
<keyword evidence="5" id="KW-0813">Transport</keyword>
<sequence>MGPTGVIYLALTVAYFLFSSVTPATCQPLTRQSQLPAHYRLEDYLMTKYNSRLIPRRDDSPPGPVQIHFSIGLYQIIEVNEPQQWLLLNCWVVERWMDDLLYWEPSEFMNLTDIVMPRELVWAPDTTLYNSVVMDDAQSRRIQSVKITTVPEKKTALVEMLYPTLHKFSCMLNLRYFPFDIQTCAMTFGSWIHDNHAIDYYAHYYPFGDNLTDNSNEGFGVEHCIENEAWNILRTEVVRHEVKFKCCANNYTLLEFYLVIQRKPLFYFINLIIPSLMISMISLVGFFSSPTVNDIREEKISMGITTLLSMSILIFMVSDQMPSTSSFIPLIGWFYTSMIILVSGGTLAGSFVIYVQKKGIIGERPSTRAMRISKHVGALIWMQMPLLMNQAYELKARQDKIAKQRQMAAAAASALHKRLAGLRRKSIVQLWQKLNGTPNEPQNSRPSVYYPTLGKGIAAMASSMGPPAFARPHAASNTTESNPKTKSSLEEPYTDDRVSSVIDEEDQDCDNLPNDTGSNLSLEQLAALVESMERPHGTNAMSRRTSTDSIADPYRLRDQTNGGGKRSEKEITRSLAQIEYDWIAAVVERLFLIIFCLLFFLMCFGINGIGLLHWNSIKDEVPNR</sequence>
<dbReference type="InterPro" id="IPR036719">
    <property type="entry name" value="Neuro-gated_channel_TM_sf"/>
</dbReference>
<dbReference type="GO" id="GO:0005230">
    <property type="term" value="F:extracellular ligand-gated monoatomic ion channel activity"/>
    <property type="evidence" value="ECO:0007669"/>
    <property type="project" value="InterPro"/>
</dbReference>
<keyword evidence="4 5" id="KW-0472">Membrane</keyword>
<comment type="subcellular location">
    <subcellularLocation>
        <location evidence="1">Membrane</location>
        <topology evidence="1">Multi-pass membrane protein</topology>
    </subcellularLocation>
</comment>
<organism evidence="9 10">
    <name type="scientific">Ditylenchus destructor</name>
    <dbReference type="NCBI Taxonomy" id="166010"/>
    <lineage>
        <taxon>Eukaryota</taxon>
        <taxon>Metazoa</taxon>
        <taxon>Ecdysozoa</taxon>
        <taxon>Nematoda</taxon>
        <taxon>Chromadorea</taxon>
        <taxon>Rhabditida</taxon>
        <taxon>Tylenchina</taxon>
        <taxon>Tylenchomorpha</taxon>
        <taxon>Sphaerularioidea</taxon>
        <taxon>Anguinidae</taxon>
        <taxon>Anguininae</taxon>
        <taxon>Ditylenchus</taxon>
    </lineage>
</organism>
<keyword evidence="10" id="KW-1185">Reference proteome</keyword>
<dbReference type="PANTHER" id="PTHR18945">
    <property type="entry name" value="NEUROTRANSMITTER GATED ION CHANNEL"/>
    <property type="match status" value="1"/>
</dbReference>
<feature type="transmembrane region" description="Helical" evidence="5">
    <location>
        <begin position="265"/>
        <end position="288"/>
    </location>
</feature>
<feature type="domain" description="Neurotransmitter-gated ion-channel ligand-binding" evidence="7">
    <location>
        <begin position="40"/>
        <end position="264"/>
    </location>
</feature>
<evidence type="ECO:0000313" key="10">
    <source>
        <dbReference type="Proteomes" id="UP001201812"/>
    </source>
</evidence>
<feature type="chain" id="PRO_5041771148" evidence="5">
    <location>
        <begin position="27"/>
        <end position="624"/>
    </location>
</feature>
<keyword evidence="2 5" id="KW-0812">Transmembrane</keyword>
<name>A0AAD4RAS2_9BILA</name>
<dbReference type="Pfam" id="PF02931">
    <property type="entry name" value="Neur_chan_LBD"/>
    <property type="match status" value="1"/>
</dbReference>
<dbReference type="InterPro" id="IPR018000">
    <property type="entry name" value="Neurotransmitter_ion_chnl_CS"/>
</dbReference>
<keyword evidence="5" id="KW-0406">Ion transport</keyword>
<reference evidence="9" key="1">
    <citation type="submission" date="2022-01" db="EMBL/GenBank/DDBJ databases">
        <title>Genome Sequence Resource for Two Populations of Ditylenchus destructor, the Migratory Endoparasitic Phytonematode.</title>
        <authorList>
            <person name="Zhang H."/>
            <person name="Lin R."/>
            <person name="Xie B."/>
        </authorList>
    </citation>
    <scope>NUCLEOTIDE SEQUENCE</scope>
    <source>
        <strain evidence="9">BazhouSP</strain>
    </source>
</reference>
<dbReference type="Proteomes" id="UP001201812">
    <property type="component" value="Unassembled WGS sequence"/>
</dbReference>
<keyword evidence="3 5" id="KW-1133">Transmembrane helix</keyword>
<dbReference type="AlphaFoldDB" id="A0AAD4RAS2"/>
<evidence type="ECO:0000256" key="1">
    <source>
        <dbReference type="ARBA" id="ARBA00004141"/>
    </source>
</evidence>
<dbReference type="InterPro" id="IPR038050">
    <property type="entry name" value="Neuro_actylchol_rec"/>
</dbReference>
<keyword evidence="5" id="KW-0732">Signal</keyword>
<dbReference type="InterPro" id="IPR006202">
    <property type="entry name" value="Neur_chan_lig-bd"/>
</dbReference>
<gene>
    <name evidence="9" type="ORF">DdX_05269</name>
</gene>
<protein>
    <submittedName>
        <fullName evidence="9">Neurotransmitter-gated ion-channel ligand binding domain-containing protein</fullName>
    </submittedName>
</protein>
<dbReference type="InterPro" id="IPR006201">
    <property type="entry name" value="Neur_channel"/>
</dbReference>
<evidence type="ECO:0000256" key="4">
    <source>
        <dbReference type="ARBA" id="ARBA00023136"/>
    </source>
</evidence>
<dbReference type="SUPFAM" id="SSF63712">
    <property type="entry name" value="Nicotinic receptor ligand binding domain-like"/>
    <property type="match status" value="1"/>
</dbReference>
<evidence type="ECO:0000256" key="5">
    <source>
        <dbReference type="RuleBase" id="RU000687"/>
    </source>
</evidence>
<dbReference type="Gene3D" id="1.20.58.390">
    <property type="entry name" value="Neurotransmitter-gated ion-channel transmembrane domain"/>
    <property type="match status" value="1"/>
</dbReference>
<dbReference type="GO" id="GO:0004888">
    <property type="term" value="F:transmembrane signaling receptor activity"/>
    <property type="evidence" value="ECO:0007669"/>
    <property type="project" value="InterPro"/>
</dbReference>
<feature type="transmembrane region" description="Helical" evidence="5">
    <location>
        <begin position="330"/>
        <end position="355"/>
    </location>
</feature>
<feature type="compositionally biased region" description="Polar residues" evidence="6">
    <location>
        <begin position="475"/>
        <end position="486"/>
    </location>
</feature>
<dbReference type="FunFam" id="2.70.170.10:FF:000028">
    <property type="entry name" value="AcetylCholine Receptor"/>
    <property type="match status" value="1"/>
</dbReference>
<evidence type="ECO:0000259" key="7">
    <source>
        <dbReference type="Pfam" id="PF02931"/>
    </source>
</evidence>
<keyword evidence="5" id="KW-0407">Ion channel</keyword>
<evidence type="ECO:0000313" key="9">
    <source>
        <dbReference type="EMBL" id="KAI1721016.1"/>
    </source>
</evidence>
<dbReference type="Pfam" id="PF02932">
    <property type="entry name" value="Neur_chan_memb"/>
    <property type="match status" value="1"/>
</dbReference>
<feature type="domain" description="Neurotransmitter-gated ion-channel transmembrane" evidence="8">
    <location>
        <begin position="271"/>
        <end position="605"/>
    </location>
</feature>
<evidence type="ECO:0000259" key="8">
    <source>
        <dbReference type="Pfam" id="PF02932"/>
    </source>
</evidence>
<comment type="similarity">
    <text evidence="5">Belongs to the ligand-gated ion channel (TC 1.A.9) family.</text>
</comment>
<evidence type="ECO:0000256" key="6">
    <source>
        <dbReference type="SAM" id="MobiDB-lite"/>
    </source>
</evidence>
<feature type="signal peptide" evidence="5">
    <location>
        <begin position="1"/>
        <end position="26"/>
    </location>
</feature>
<dbReference type="CDD" id="cd19051">
    <property type="entry name" value="LGIC_TM_cation"/>
    <property type="match status" value="1"/>
</dbReference>
<dbReference type="Gene3D" id="2.70.170.10">
    <property type="entry name" value="Neurotransmitter-gated ion-channel ligand-binding domain"/>
    <property type="match status" value="1"/>
</dbReference>
<dbReference type="PRINTS" id="PR00252">
    <property type="entry name" value="NRIONCHANNEL"/>
</dbReference>
<comment type="caution">
    <text evidence="9">The sequence shown here is derived from an EMBL/GenBank/DDBJ whole genome shotgun (WGS) entry which is preliminary data.</text>
</comment>
<dbReference type="GO" id="GO:0016020">
    <property type="term" value="C:membrane"/>
    <property type="evidence" value="ECO:0007669"/>
    <property type="project" value="UniProtKB-SubCell"/>
</dbReference>
<feature type="transmembrane region" description="Helical" evidence="5">
    <location>
        <begin position="300"/>
        <end position="318"/>
    </location>
</feature>
<evidence type="ECO:0000256" key="2">
    <source>
        <dbReference type="ARBA" id="ARBA00022692"/>
    </source>
</evidence>
<evidence type="ECO:0000256" key="3">
    <source>
        <dbReference type="ARBA" id="ARBA00022989"/>
    </source>
</evidence>